<feature type="binding site" evidence="8">
    <location>
        <position position="228"/>
    </location>
    <ligand>
        <name>phosphate</name>
        <dbReference type="ChEBI" id="CHEBI:43474"/>
    </ligand>
</feature>
<dbReference type="Proteomes" id="UP000662931">
    <property type="component" value="Chromosome 1"/>
</dbReference>
<evidence type="ECO:0000313" key="10">
    <source>
        <dbReference type="EMBL" id="QPG74503.1"/>
    </source>
</evidence>
<evidence type="ECO:0000256" key="7">
    <source>
        <dbReference type="PIRNR" id="PIRNR000477"/>
    </source>
</evidence>
<evidence type="ECO:0000256" key="3">
    <source>
        <dbReference type="ARBA" id="ARBA00006751"/>
    </source>
</evidence>
<dbReference type="CDD" id="cd09009">
    <property type="entry name" value="PNP-EcPNPII_like"/>
    <property type="match status" value="1"/>
</dbReference>
<dbReference type="PROSITE" id="PS01240">
    <property type="entry name" value="PNP_MTAP_2"/>
    <property type="match status" value="1"/>
</dbReference>
<evidence type="ECO:0000256" key="2">
    <source>
        <dbReference type="ARBA" id="ARBA00005058"/>
    </source>
</evidence>
<dbReference type="GO" id="GO:0004731">
    <property type="term" value="F:purine-nucleoside phosphorylase activity"/>
    <property type="evidence" value="ECO:0007669"/>
    <property type="project" value="UniProtKB-EC"/>
</dbReference>
<dbReference type="InterPro" id="IPR011268">
    <property type="entry name" value="Purine_phosphorylase"/>
</dbReference>
<feature type="domain" description="Nucleoside phosphorylase" evidence="9">
    <location>
        <begin position="31"/>
        <end position="255"/>
    </location>
</feature>
<feature type="binding site" evidence="8">
    <location>
        <position position="38"/>
    </location>
    <ligand>
        <name>phosphate</name>
        <dbReference type="ChEBI" id="CHEBI:43474"/>
    </ligand>
</feature>
<dbReference type="SUPFAM" id="SSF53167">
    <property type="entry name" value="Purine and uridine phosphorylases"/>
    <property type="match status" value="1"/>
</dbReference>
<dbReference type="NCBIfam" id="NF006054">
    <property type="entry name" value="PRK08202.1"/>
    <property type="match status" value="1"/>
</dbReference>
<dbReference type="Pfam" id="PF01048">
    <property type="entry name" value="PNP_UDP_1"/>
    <property type="match status" value="1"/>
</dbReference>
<dbReference type="RefSeq" id="XP_038778068.1">
    <property type="nucleotide sequence ID" value="XM_038922140.1"/>
</dbReference>
<dbReference type="PANTHER" id="PTHR11904">
    <property type="entry name" value="METHYLTHIOADENOSINE/PURINE NUCLEOSIDE PHOSPHORYLASE"/>
    <property type="match status" value="1"/>
</dbReference>
<keyword evidence="4 7" id="KW-0328">Glycosyltransferase</keyword>
<keyword evidence="11" id="KW-1185">Reference proteome</keyword>
<keyword evidence="5 7" id="KW-0808">Transferase</keyword>
<sequence>MTRWTEFETAKQFIYAYLKENSADPLLFHPKVLIICGSGLGGIAKILRDDTVKIPYEQIPGFKVSTVPGHDGSLLFGRIGENRVPVVCMLGRLHYYEGYDLADVTFPVRVSCTLGVTYMIATNACGGVNESYKSGDLMVISDHINLAGMAGNHPLRGSNIDDMGPRFPAMSDAYDYQLRLKFFNVARQIGMKRSIHEGVYTYSCGPSFETRAECRMIRLLGGDVAGMSTTPEILVARHCGIICFGLSLVTNTIISEPPPSAREACLKGLPVEHAVNQSQGRTSHEEVLREGNEASKDVNVLMEAFVNQL</sequence>
<dbReference type="GeneID" id="62195234"/>
<dbReference type="EC" id="2.4.2.1" evidence="7"/>
<feature type="binding site" evidence="8">
    <location>
        <position position="70"/>
    </location>
    <ligand>
        <name>phosphate</name>
        <dbReference type="ChEBI" id="CHEBI:43474"/>
    </ligand>
</feature>
<protein>
    <recommendedName>
        <fullName evidence="7">Purine nucleoside phosphorylase</fullName>
        <ecNumber evidence="7">2.4.2.1</ecNumber>
    </recommendedName>
    <alternativeName>
        <fullName evidence="7">Inosine-guanosine phosphorylase</fullName>
    </alternativeName>
</protein>
<comment type="pathway">
    <text evidence="2 7">Purine metabolism; purine nucleoside salvage.</text>
</comment>
<dbReference type="OrthoDB" id="10261782at2759"/>
<feature type="binding site" evidence="8">
    <location>
        <position position="209"/>
    </location>
    <ligand>
        <name>a purine D-ribonucleoside</name>
        <dbReference type="ChEBI" id="CHEBI:142355"/>
    </ligand>
</feature>
<feature type="binding site" evidence="8">
    <location>
        <position position="251"/>
    </location>
    <ligand>
        <name>a purine D-ribonucleoside</name>
        <dbReference type="ChEBI" id="CHEBI:142355"/>
    </ligand>
</feature>
<dbReference type="Gene3D" id="3.40.50.1580">
    <property type="entry name" value="Nucleoside phosphorylase domain"/>
    <property type="match status" value="1"/>
</dbReference>
<dbReference type="GO" id="GO:0005737">
    <property type="term" value="C:cytoplasm"/>
    <property type="evidence" value="ECO:0007669"/>
    <property type="project" value="TreeGrafter"/>
</dbReference>
<proteinExistence type="inferred from homology"/>
<evidence type="ECO:0000256" key="8">
    <source>
        <dbReference type="PIRSR" id="PIRSR000477-2"/>
    </source>
</evidence>
<dbReference type="EMBL" id="CP064812">
    <property type="protein sequence ID" value="QPG74503.1"/>
    <property type="molecule type" value="Genomic_DNA"/>
</dbReference>
<dbReference type="UniPathway" id="UPA00606"/>
<dbReference type="GO" id="GO:0009116">
    <property type="term" value="P:nucleoside metabolic process"/>
    <property type="evidence" value="ECO:0007669"/>
    <property type="project" value="InterPro"/>
</dbReference>
<evidence type="ECO:0000313" key="11">
    <source>
        <dbReference type="Proteomes" id="UP000662931"/>
    </source>
</evidence>
<gene>
    <name evidence="10" type="ORF">FOA43_001833</name>
</gene>
<dbReference type="PIRSF" id="PIRSF000477">
    <property type="entry name" value="PurNPase"/>
    <property type="match status" value="1"/>
</dbReference>
<comment type="function">
    <text evidence="6">The purine nucleoside phosphorylases catalyze the phosphorolytic breakdown of the N-glycosidic bond in the beta-(deoxy)ribonucleoside molecules, with the formation of the corresponding free purine bases and pentose-1-phosphate. Cleaves guanosine and inosine.</text>
</comment>
<comment type="similarity">
    <text evidence="3 7">Belongs to the PNP/MTAP phosphorylase family.</text>
</comment>
<accession>A0A875S0S0</accession>
<organism evidence="10 11">
    <name type="scientific">Eeniella nana</name>
    <name type="common">Yeast</name>
    <name type="synonym">Brettanomyces nanus</name>
    <dbReference type="NCBI Taxonomy" id="13502"/>
    <lineage>
        <taxon>Eukaryota</taxon>
        <taxon>Fungi</taxon>
        <taxon>Dikarya</taxon>
        <taxon>Ascomycota</taxon>
        <taxon>Saccharomycotina</taxon>
        <taxon>Pichiomycetes</taxon>
        <taxon>Pichiales</taxon>
        <taxon>Pichiaceae</taxon>
        <taxon>Brettanomyces</taxon>
    </lineage>
</organism>
<evidence type="ECO:0000256" key="5">
    <source>
        <dbReference type="ARBA" id="ARBA00022679"/>
    </source>
</evidence>
<feature type="binding site" evidence="8">
    <location>
        <position position="124"/>
    </location>
    <ligand>
        <name>phosphate</name>
        <dbReference type="ChEBI" id="CHEBI:43474"/>
    </ligand>
</feature>
<dbReference type="FunFam" id="3.40.50.1580:FF:000004">
    <property type="entry name" value="Purine nucleoside phosphorylase"/>
    <property type="match status" value="1"/>
</dbReference>
<evidence type="ECO:0000259" key="9">
    <source>
        <dbReference type="Pfam" id="PF01048"/>
    </source>
</evidence>
<feature type="binding site" evidence="8">
    <location>
        <begin position="92"/>
        <end position="94"/>
    </location>
    <ligand>
        <name>phosphate</name>
        <dbReference type="ChEBI" id="CHEBI:43474"/>
    </ligand>
</feature>
<dbReference type="AlphaFoldDB" id="A0A875S0S0"/>
<evidence type="ECO:0000256" key="1">
    <source>
        <dbReference type="ARBA" id="ARBA00000755"/>
    </source>
</evidence>
<evidence type="ECO:0000256" key="6">
    <source>
        <dbReference type="ARBA" id="ARBA00058131"/>
    </source>
</evidence>
<name>A0A875S0S0_EENNA</name>
<dbReference type="InterPro" id="IPR018099">
    <property type="entry name" value="Purine_phosphorylase-2_CS"/>
</dbReference>
<comment type="catalytic activity">
    <reaction evidence="1">
        <text>a purine D-ribonucleoside + phosphate = a purine nucleobase + alpha-D-ribose 1-phosphate</text>
        <dbReference type="Rhea" id="RHEA:19805"/>
        <dbReference type="ChEBI" id="CHEBI:26386"/>
        <dbReference type="ChEBI" id="CHEBI:43474"/>
        <dbReference type="ChEBI" id="CHEBI:57720"/>
        <dbReference type="ChEBI" id="CHEBI:142355"/>
        <dbReference type="EC" id="2.4.2.1"/>
    </reaction>
</comment>
<dbReference type="KEGG" id="bnn:FOA43_001833"/>
<dbReference type="InterPro" id="IPR035994">
    <property type="entry name" value="Nucleoside_phosphorylase_sf"/>
</dbReference>
<dbReference type="InterPro" id="IPR000845">
    <property type="entry name" value="Nucleoside_phosphorylase_d"/>
</dbReference>
<evidence type="ECO:0000256" key="4">
    <source>
        <dbReference type="ARBA" id="ARBA00022676"/>
    </source>
</evidence>
<dbReference type="NCBIfam" id="TIGR01697">
    <property type="entry name" value="PNPH-PUNA-XAPA"/>
    <property type="match status" value="1"/>
</dbReference>
<reference evidence="10" key="1">
    <citation type="submission" date="2020-10" db="EMBL/GenBank/DDBJ databases">
        <authorList>
            <person name="Roach M.J.R."/>
        </authorList>
    </citation>
    <scope>NUCLEOTIDE SEQUENCE</scope>
    <source>
        <strain evidence="10">CBS 1945</strain>
    </source>
</reference>
<dbReference type="PANTHER" id="PTHR11904:SF9">
    <property type="entry name" value="PURINE NUCLEOSIDE PHOSPHORYLASE-RELATED"/>
    <property type="match status" value="1"/>
</dbReference>